<dbReference type="Pfam" id="PF07729">
    <property type="entry name" value="FCD"/>
    <property type="match status" value="1"/>
</dbReference>
<dbReference type="PANTHER" id="PTHR43537">
    <property type="entry name" value="TRANSCRIPTIONAL REGULATOR, GNTR FAMILY"/>
    <property type="match status" value="1"/>
</dbReference>
<dbReference type="InterPro" id="IPR008920">
    <property type="entry name" value="TF_FadR/GntR_C"/>
</dbReference>
<evidence type="ECO:0000256" key="2">
    <source>
        <dbReference type="ARBA" id="ARBA00023125"/>
    </source>
</evidence>
<evidence type="ECO:0000256" key="1">
    <source>
        <dbReference type="ARBA" id="ARBA00023015"/>
    </source>
</evidence>
<dbReference type="CDD" id="cd07377">
    <property type="entry name" value="WHTH_GntR"/>
    <property type="match status" value="1"/>
</dbReference>
<feature type="domain" description="HTH gntR-type" evidence="4">
    <location>
        <begin position="12"/>
        <end position="79"/>
    </location>
</feature>
<organism evidence="5 6">
    <name type="scientific">Caenimonas koreensis DSM 17982</name>
    <dbReference type="NCBI Taxonomy" id="1121255"/>
    <lineage>
        <taxon>Bacteria</taxon>
        <taxon>Pseudomonadati</taxon>
        <taxon>Pseudomonadota</taxon>
        <taxon>Betaproteobacteria</taxon>
        <taxon>Burkholderiales</taxon>
        <taxon>Comamonadaceae</taxon>
        <taxon>Caenimonas</taxon>
    </lineage>
</organism>
<dbReference type="InterPro" id="IPR036388">
    <property type="entry name" value="WH-like_DNA-bd_sf"/>
</dbReference>
<keyword evidence="3" id="KW-0804">Transcription</keyword>
<dbReference type="Gene3D" id="1.10.10.10">
    <property type="entry name" value="Winged helix-like DNA-binding domain superfamily/Winged helix DNA-binding domain"/>
    <property type="match status" value="1"/>
</dbReference>
<keyword evidence="2" id="KW-0238">DNA-binding</keyword>
<name>A0A844AUB1_9BURK</name>
<dbReference type="SUPFAM" id="SSF48008">
    <property type="entry name" value="GntR ligand-binding domain-like"/>
    <property type="match status" value="1"/>
</dbReference>
<dbReference type="Pfam" id="PF00392">
    <property type="entry name" value="GntR"/>
    <property type="match status" value="1"/>
</dbReference>
<reference evidence="5 6" key="1">
    <citation type="submission" date="2019-11" db="EMBL/GenBank/DDBJ databases">
        <title>Caenimonas koreensis gen. nov., sp. nov., isolated from activated sludge.</title>
        <authorList>
            <person name="Seung H.R."/>
        </authorList>
    </citation>
    <scope>NUCLEOTIDE SEQUENCE [LARGE SCALE GENOMIC DNA]</scope>
    <source>
        <strain evidence="5 6">EMB320</strain>
    </source>
</reference>
<dbReference type="SMART" id="SM00345">
    <property type="entry name" value="HTH_GNTR"/>
    <property type="match status" value="1"/>
</dbReference>
<evidence type="ECO:0000313" key="5">
    <source>
        <dbReference type="EMBL" id="MRD47945.1"/>
    </source>
</evidence>
<dbReference type="PROSITE" id="PS50949">
    <property type="entry name" value="HTH_GNTR"/>
    <property type="match status" value="1"/>
</dbReference>
<dbReference type="AlphaFoldDB" id="A0A844AUB1"/>
<dbReference type="GO" id="GO:0003677">
    <property type="term" value="F:DNA binding"/>
    <property type="evidence" value="ECO:0007669"/>
    <property type="project" value="UniProtKB-KW"/>
</dbReference>
<dbReference type="InterPro" id="IPR011711">
    <property type="entry name" value="GntR_C"/>
</dbReference>
<dbReference type="Proteomes" id="UP000487350">
    <property type="component" value="Unassembled WGS sequence"/>
</dbReference>
<sequence>MRLQPENLPTRSDFVETVYNVLVHAITDGSLAPGERITQEEIAAQLHVSRSPVLQALRLLKKDGLIEDAPGRGVQVAPLNPQWVGSLYEVRGALDSLAARLAAQARAKIDPAVIEQGRLSTQSGDLKRIIDADIAFHHAIYAASGNPLIGESADRYWVHLRRVMGAVHRGTLQRSAIWDEHQAIADAIARGDVARAVLLTEQHITRAKTNLVAQLTDKLAHDMAGA</sequence>
<dbReference type="PANTHER" id="PTHR43537:SF45">
    <property type="entry name" value="GNTR FAMILY REGULATORY PROTEIN"/>
    <property type="match status" value="1"/>
</dbReference>
<keyword evidence="1" id="KW-0805">Transcription regulation</keyword>
<dbReference type="SUPFAM" id="SSF46785">
    <property type="entry name" value="Winged helix' DNA-binding domain"/>
    <property type="match status" value="1"/>
</dbReference>
<gene>
    <name evidence="5" type="ORF">GHT07_11695</name>
</gene>
<evidence type="ECO:0000313" key="6">
    <source>
        <dbReference type="Proteomes" id="UP000487350"/>
    </source>
</evidence>
<keyword evidence="6" id="KW-1185">Reference proteome</keyword>
<dbReference type="RefSeq" id="WP_153585266.1">
    <property type="nucleotide sequence ID" value="NZ_WJBU01000010.1"/>
</dbReference>
<dbReference type="GO" id="GO:0003700">
    <property type="term" value="F:DNA-binding transcription factor activity"/>
    <property type="evidence" value="ECO:0007669"/>
    <property type="project" value="InterPro"/>
</dbReference>
<protein>
    <submittedName>
        <fullName evidence="5">FCD domain-containing protein</fullName>
    </submittedName>
</protein>
<dbReference type="SMART" id="SM00895">
    <property type="entry name" value="FCD"/>
    <property type="match status" value="1"/>
</dbReference>
<evidence type="ECO:0000259" key="4">
    <source>
        <dbReference type="PROSITE" id="PS50949"/>
    </source>
</evidence>
<dbReference type="OrthoDB" id="9799812at2"/>
<evidence type="ECO:0000256" key="3">
    <source>
        <dbReference type="ARBA" id="ARBA00023163"/>
    </source>
</evidence>
<dbReference type="InterPro" id="IPR000524">
    <property type="entry name" value="Tscrpt_reg_HTH_GntR"/>
</dbReference>
<dbReference type="EMBL" id="WJBU01000010">
    <property type="protein sequence ID" value="MRD47945.1"/>
    <property type="molecule type" value="Genomic_DNA"/>
</dbReference>
<dbReference type="InterPro" id="IPR036390">
    <property type="entry name" value="WH_DNA-bd_sf"/>
</dbReference>
<accession>A0A844AUB1</accession>
<comment type="caution">
    <text evidence="5">The sequence shown here is derived from an EMBL/GenBank/DDBJ whole genome shotgun (WGS) entry which is preliminary data.</text>
</comment>
<dbReference type="Gene3D" id="1.20.120.530">
    <property type="entry name" value="GntR ligand-binding domain-like"/>
    <property type="match status" value="1"/>
</dbReference>
<proteinExistence type="predicted"/>